<dbReference type="Proteomes" id="UP001164819">
    <property type="component" value="Chromosome"/>
</dbReference>
<dbReference type="GO" id="GO:0005524">
    <property type="term" value="F:ATP binding"/>
    <property type="evidence" value="ECO:0007669"/>
    <property type="project" value="UniProtKB-KW"/>
</dbReference>
<name>A0A9E9LF71_9BURK</name>
<dbReference type="RefSeq" id="WP_269316257.1">
    <property type="nucleotide sequence ID" value="NZ_CP098251.1"/>
</dbReference>
<dbReference type="EMBL" id="CP098251">
    <property type="protein sequence ID" value="WAV91917.1"/>
    <property type="molecule type" value="Genomic_DNA"/>
</dbReference>
<dbReference type="AlphaFoldDB" id="A0A9E9LF71"/>
<keyword evidence="1" id="KW-0067">ATP-binding</keyword>
<accession>A0A9E9LF71</accession>
<sequence length="90" mass="10160">MSGCRIRRIFCWKRVCVDTAFLKKNDRMGLAGLAECRSVPFALVSVSAPMEILVGQVCLRPQRNDNVSLVEFVNRGDTTGSMNMYRAEWS</sequence>
<proteinExistence type="predicted"/>
<gene>
    <name evidence="1" type="ORF">NB646_04090</name>
</gene>
<keyword evidence="1" id="KW-0547">Nucleotide-binding</keyword>
<reference evidence="1" key="1">
    <citation type="journal article" date="2022" name="Front. Microbiol.">
        <title>New perspectives on an old grouping: The genomic and phenotypic variability of Oxalobacter formigenes and the implications for calcium oxalate stone prevention.</title>
        <authorList>
            <person name="Chmiel J.A."/>
            <person name="Carr C."/>
            <person name="Stuivenberg G.A."/>
            <person name="Venema R."/>
            <person name="Chanyi R.M."/>
            <person name="Al K.F."/>
            <person name="Giguere D."/>
            <person name="Say H."/>
            <person name="Akouris P.P."/>
            <person name="Dominguez Romero S.A."/>
            <person name="Kwong A."/>
            <person name="Tai V."/>
            <person name="Koval S.F."/>
            <person name="Razvi H."/>
            <person name="Bjazevic J."/>
            <person name="Burton J.P."/>
        </authorList>
    </citation>
    <scope>NUCLEOTIDE SEQUENCE</scope>
    <source>
        <strain evidence="1">OxK</strain>
    </source>
</reference>
<organism evidence="1">
    <name type="scientific">Oxalobacter aliiformigenes</name>
    <dbReference type="NCBI Taxonomy" id="2946593"/>
    <lineage>
        <taxon>Bacteria</taxon>
        <taxon>Pseudomonadati</taxon>
        <taxon>Pseudomonadota</taxon>
        <taxon>Betaproteobacteria</taxon>
        <taxon>Burkholderiales</taxon>
        <taxon>Oxalobacteraceae</taxon>
        <taxon>Oxalobacter</taxon>
    </lineage>
</organism>
<evidence type="ECO:0000313" key="1">
    <source>
        <dbReference type="EMBL" id="WAV91917.1"/>
    </source>
</evidence>
<protein>
    <submittedName>
        <fullName evidence="1">ATP-binding protein</fullName>
    </submittedName>
</protein>